<evidence type="ECO:0000313" key="3">
    <source>
        <dbReference type="EMBL" id="OIR05571.1"/>
    </source>
</evidence>
<feature type="domain" description="FAD-binding FR-type" evidence="2">
    <location>
        <begin position="89"/>
        <end position="187"/>
    </location>
</feature>
<dbReference type="SUPFAM" id="SSF63380">
    <property type="entry name" value="Riboflavin synthase domain-like"/>
    <property type="match status" value="1"/>
</dbReference>
<name>A0A1J5SC84_9ZZZZ</name>
<dbReference type="PROSITE" id="PS51085">
    <property type="entry name" value="2FE2S_FER_2"/>
    <property type="match status" value="1"/>
</dbReference>
<dbReference type="InterPro" id="IPR001041">
    <property type="entry name" value="2Fe-2S_ferredoxin-type"/>
</dbReference>
<dbReference type="PROSITE" id="PS51384">
    <property type="entry name" value="FAD_FR"/>
    <property type="match status" value="1"/>
</dbReference>
<dbReference type="EC" id="1.14.13.7" evidence="3"/>
<feature type="domain" description="2Fe-2S ferredoxin-type" evidence="1">
    <location>
        <begin position="1"/>
        <end position="88"/>
    </location>
</feature>
<organism evidence="3">
    <name type="scientific">mine drainage metagenome</name>
    <dbReference type="NCBI Taxonomy" id="410659"/>
    <lineage>
        <taxon>unclassified sequences</taxon>
        <taxon>metagenomes</taxon>
        <taxon>ecological metagenomes</taxon>
    </lineage>
</organism>
<dbReference type="EMBL" id="MLJW01000049">
    <property type="protein sequence ID" value="OIR05571.1"/>
    <property type="molecule type" value="Genomic_DNA"/>
</dbReference>
<dbReference type="PRINTS" id="PR00371">
    <property type="entry name" value="FPNCR"/>
</dbReference>
<dbReference type="Gene3D" id="3.10.20.30">
    <property type="match status" value="1"/>
</dbReference>
<dbReference type="SUPFAM" id="SSF52343">
    <property type="entry name" value="Ferredoxin reductase-like, C-terminal NADP-linked domain"/>
    <property type="match status" value="1"/>
</dbReference>
<comment type="caution">
    <text evidence="3">The sequence shown here is derived from an EMBL/GenBank/DDBJ whole genome shotgun (WGS) entry which is preliminary data.</text>
</comment>
<dbReference type="Pfam" id="PF00175">
    <property type="entry name" value="NAD_binding_1"/>
    <property type="match status" value="1"/>
</dbReference>
<sequence>MPSIIYGGQSYQCKEHESVLDCMTAHDVTIPSSCRAGLCQTCLMQAVTGRVPEVAQVGLKQTLAAQNYFLACACYPEEDIEVKLPSLGVGKYSAVVVDINPLNADIVCLELSVGTKLNYKAGQFINLHKDTITARSYSLASVPEIDEHLHLHIRKLPNGHVSPWVHHALKVGDSVDISDANGNCFYIADNPDQNLLLIGTGSGLAPLYGIIRDALIQGHRGAIKLYHGSKTAESLYMSEELKSLAVRYPNFAYTPCVSGHSVPRGFASGRAHDVAIKENQDLAGWRIFLCGHPEMVATGKKLAFFAGASMRDIYADPFISTAKI</sequence>
<protein>
    <submittedName>
        <fullName evidence="3">Phenol hydroxylase P5 protein</fullName>
        <ecNumber evidence="3">1.14.13.7</ecNumber>
    </submittedName>
</protein>
<dbReference type="InterPro" id="IPR050415">
    <property type="entry name" value="MRET"/>
</dbReference>
<dbReference type="SUPFAM" id="SSF54292">
    <property type="entry name" value="2Fe-2S ferredoxin-like"/>
    <property type="match status" value="1"/>
</dbReference>
<dbReference type="CDD" id="cd06194">
    <property type="entry name" value="FNR_N-term_Iron_sulfur_binding"/>
    <property type="match status" value="1"/>
</dbReference>
<dbReference type="InterPro" id="IPR008333">
    <property type="entry name" value="Cbr1-like_FAD-bd_dom"/>
</dbReference>
<dbReference type="PRINTS" id="PR00410">
    <property type="entry name" value="PHEHYDRXLASE"/>
</dbReference>
<dbReference type="InterPro" id="IPR017938">
    <property type="entry name" value="Riboflavin_synthase-like_b-brl"/>
</dbReference>
<dbReference type="InterPro" id="IPR001709">
    <property type="entry name" value="Flavoprot_Pyr_Nucl_cyt_Rdtase"/>
</dbReference>
<dbReference type="InterPro" id="IPR036010">
    <property type="entry name" value="2Fe-2S_ferredoxin-like_sf"/>
</dbReference>
<dbReference type="InterPro" id="IPR012675">
    <property type="entry name" value="Beta-grasp_dom_sf"/>
</dbReference>
<dbReference type="Gene3D" id="2.40.30.10">
    <property type="entry name" value="Translation factors"/>
    <property type="match status" value="1"/>
</dbReference>
<dbReference type="CDD" id="cd00207">
    <property type="entry name" value="fer2"/>
    <property type="match status" value="1"/>
</dbReference>
<evidence type="ECO:0000259" key="2">
    <source>
        <dbReference type="PROSITE" id="PS51384"/>
    </source>
</evidence>
<reference evidence="3" key="1">
    <citation type="submission" date="2016-10" db="EMBL/GenBank/DDBJ databases">
        <title>Sequence of Gallionella enrichment culture.</title>
        <authorList>
            <person name="Poehlein A."/>
            <person name="Muehling M."/>
            <person name="Daniel R."/>
        </authorList>
    </citation>
    <scope>NUCLEOTIDE SEQUENCE</scope>
</reference>
<dbReference type="Gene3D" id="3.40.50.80">
    <property type="entry name" value="Nucleotide-binding domain of ferredoxin-NADP reductase (FNR) module"/>
    <property type="match status" value="1"/>
</dbReference>
<dbReference type="InterPro" id="IPR017927">
    <property type="entry name" value="FAD-bd_FR_type"/>
</dbReference>
<proteinExistence type="predicted"/>
<dbReference type="PANTHER" id="PTHR47354:SF5">
    <property type="entry name" value="PROTEIN RFBI"/>
    <property type="match status" value="1"/>
</dbReference>
<dbReference type="AlphaFoldDB" id="A0A1J5SC84"/>
<dbReference type="Pfam" id="PF00970">
    <property type="entry name" value="FAD_binding_6"/>
    <property type="match status" value="1"/>
</dbReference>
<accession>A0A1J5SC84</accession>
<keyword evidence="3" id="KW-0560">Oxidoreductase</keyword>
<dbReference type="InterPro" id="IPR001433">
    <property type="entry name" value="OxRdtase_FAD/NAD-bd"/>
</dbReference>
<dbReference type="Pfam" id="PF00111">
    <property type="entry name" value="Fer2"/>
    <property type="match status" value="1"/>
</dbReference>
<gene>
    <name evidence="3" type="primary">mphP_1</name>
    <name evidence="3" type="ORF">GALL_123140</name>
</gene>
<dbReference type="PANTHER" id="PTHR47354">
    <property type="entry name" value="NADH OXIDOREDUCTASE HCR"/>
    <property type="match status" value="1"/>
</dbReference>
<dbReference type="GO" id="GO:0018662">
    <property type="term" value="F:phenol 2-monooxygenase activity"/>
    <property type="evidence" value="ECO:0007669"/>
    <property type="project" value="UniProtKB-EC"/>
</dbReference>
<evidence type="ECO:0000259" key="1">
    <source>
        <dbReference type="PROSITE" id="PS51085"/>
    </source>
</evidence>
<dbReference type="GO" id="GO:0051536">
    <property type="term" value="F:iron-sulfur cluster binding"/>
    <property type="evidence" value="ECO:0007669"/>
    <property type="project" value="InterPro"/>
</dbReference>
<dbReference type="InterPro" id="IPR039261">
    <property type="entry name" value="FNR_nucleotide-bd"/>
</dbReference>